<dbReference type="EMBL" id="CP002684">
    <property type="protein sequence ID" value="AEE31904.1"/>
    <property type="molecule type" value="Genomic_DNA"/>
</dbReference>
<proteinExistence type="predicted"/>
<dbReference type="OMA" id="RYNYEEA"/>
<evidence type="ECO:0000313" key="2">
    <source>
        <dbReference type="EMBL" id="AEE31904.1"/>
    </source>
</evidence>
<dbReference type="Araport" id="AT1G40083"/>
<dbReference type="KEGG" id="ath:AT1G40083"/>
<dbReference type="TAIR" id="AT1G40083"/>
<evidence type="ECO:0000313" key="1">
    <source>
        <dbReference type="Araport" id="AT1G40083"/>
    </source>
</evidence>
<reference evidence="3" key="2">
    <citation type="journal article" date="2017" name="Plant J.">
        <title>Araport11: a complete reannotation of the Arabidopsis thaliana reference genome.</title>
        <authorList>
            <person name="Cheng C.Y."/>
            <person name="Krishnakumar V."/>
            <person name="Chan A.P."/>
            <person name="Thibaud-Nissen F."/>
            <person name="Schobel S."/>
            <person name="Town C.D."/>
        </authorList>
    </citation>
    <scope>GENOME REANNOTATION</scope>
    <source>
        <strain evidence="3">cv. Columbia</strain>
    </source>
</reference>
<name>F4I6H4_ARATH</name>
<dbReference type="InParanoid" id="F4I6H4"/>
<organism evidence="2 3">
    <name type="scientific">Arabidopsis thaliana</name>
    <name type="common">Mouse-ear cress</name>
    <dbReference type="NCBI Taxonomy" id="3702"/>
    <lineage>
        <taxon>Eukaryota</taxon>
        <taxon>Viridiplantae</taxon>
        <taxon>Streptophyta</taxon>
        <taxon>Embryophyta</taxon>
        <taxon>Tracheophyta</taxon>
        <taxon>Spermatophyta</taxon>
        <taxon>Magnoliopsida</taxon>
        <taxon>eudicotyledons</taxon>
        <taxon>Gunneridae</taxon>
        <taxon>Pentapetalae</taxon>
        <taxon>rosids</taxon>
        <taxon>malvids</taxon>
        <taxon>Brassicales</taxon>
        <taxon>Brassicaceae</taxon>
        <taxon>Camelineae</taxon>
        <taxon>Arabidopsis</taxon>
    </lineage>
</organism>
<dbReference type="Proteomes" id="UP000006548">
    <property type="component" value="Chromosome 1"/>
</dbReference>
<keyword evidence="3" id="KW-1185">Reference proteome</keyword>
<dbReference type="HOGENOM" id="CLU_1549729_0_0_1"/>
<sequence>MPACILAKTVSYIAEGEIGELKNWILSWREGMVAVFSPDCVKSVSLVSAFLFFDIEEAIELAAYAKKVYPVAKLLYIMLKSLGGKEDHEVYSKFKKRYNYEEAEGFCETLKFHIRMLPPNRFGTYSETWCFTDSPMCWESHQFLDEFNGGPYIVERCIDCIYFYLSRDIMEMT</sequence>
<dbReference type="AlphaFoldDB" id="F4I6H4"/>
<accession>F4I6H4</accession>
<evidence type="ECO:0000313" key="3">
    <source>
        <dbReference type="Proteomes" id="UP000006548"/>
    </source>
</evidence>
<protein>
    <submittedName>
        <fullName evidence="2">Uncharacterized protein</fullName>
    </submittedName>
</protein>
<dbReference type="iPTMnet" id="F4I6H4"/>
<dbReference type="RefSeq" id="NP_001154395.1">
    <property type="nucleotide sequence ID" value="NM_001160923.1"/>
</dbReference>
<dbReference type="PaxDb" id="3702-AT1G40083.1"/>
<reference evidence="2 3" key="1">
    <citation type="journal article" date="2000" name="Nature">
        <title>Sequence and analysis of chromosome 1 of the plant Arabidopsis thaliana.</title>
        <authorList>
            <person name="Theologis A."/>
            <person name="Ecker J.R."/>
            <person name="Palm C.J."/>
            <person name="Federspiel N.A."/>
            <person name="Kaul S."/>
            <person name="White O."/>
            <person name="Alonso J."/>
            <person name="Altafi H."/>
            <person name="Araujo R."/>
            <person name="Bowman C.L."/>
            <person name="Brooks S.Y."/>
            <person name="Buehler E."/>
            <person name="Chan A."/>
            <person name="Chao Q."/>
            <person name="Chen H."/>
            <person name="Cheuk R.F."/>
            <person name="Chin C.W."/>
            <person name="Chung M.K."/>
            <person name="Conn L."/>
            <person name="Conway A.B."/>
            <person name="Conway A.R."/>
            <person name="Creasy T.H."/>
            <person name="Dewar K."/>
            <person name="Dunn P."/>
            <person name="Etgu P."/>
            <person name="Feldblyum T.V."/>
            <person name="Feng J."/>
            <person name="Fong B."/>
            <person name="Fujii C.Y."/>
            <person name="Gill J.E."/>
            <person name="Goldsmith A.D."/>
            <person name="Haas B."/>
            <person name="Hansen N.F."/>
            <person name="Hughes B."/>
            <person name="Huizar L."/>
            <person name="Hunter J.L."/>
            <person name="Jenkins J."/>
            <person name="Johnson-Hopson C."/>
            <person name="Khan S."/>
            <person name="Khaykin E."/>
            <person name="Kim C.J."/>
            <person name="Koo H.L."/>
            <person name="Kremenetskaia I."/>
            <person name="Kurtz D.B."/>
            <person name="Kwan A."/>
            <person name="Lam B."/>
            <person name="Langin-Hooper S."/>
            <person name="Lee A."/>
            <person name="Lee J.M."/>
            <person name="Lenz C.A."/>
            <person name="Li J.H."/>
            <person name="Li Y."/>
            <person name="Lin X."/>
            <person name="Liu S.X."/>
            <person name="Liu Z.A."/>
            <person name="Luros J.S."/>
            <person name="Maiti R."/>
            <person name="Marziali A."/>
            <person name="Militscher J."/>
            <person name="Miranda M."/>
            <person name="Nguyen M."/>
            <person name="Nierman W.C."/>
            <person name="Osborne B.I."/>
            <person name="Pai G."/>
            <person name="Peterson J."/>
            <person name="Pham P.K."/>
            <person name="Rizzo M."/>
            <person name="Rooney T."/>
            <person name="Rowley D."/>
            <person name="Sakano H."/>
            <person name="Salzberg S.L."/>
            <person name="Schwartz J.R."/>
            <person name="Shinn P."/>
            <person name="Southwick A.M."/>
            <person name="Sun H."/>
            <person name="Tallon L.J."/>
            <person name="Tambunga G."/>
            <person name="Toriumi M.J."/>
            <person name="Town C.D."/>
            <person name="Utterback T."/>
            <person name="Van Aken S."/>
            <person name="Vaysberg M."/>
            <person name="Vysotskaia V.S."/>
            <person name="Walker M."/>
            <person name="Wu D."/>
            <person name="Yu G."/>
            <person name="Fraser C.M."/>
            <person name="Venter J.C."/>
            <person name="Davis R.W."/>
        </authorList>
    </citation>
    <scope>NUCLEOTIDE SEQUENCE [LARGE SCALE GENOMIC DNA]</scope>
    <source>
        <strain evidence="3">cv. Columbia</strain>
    </source>
</reference>
<dbReference type="GeneID" id="3767141"/>
<gene>
    <name evidence="1 2" type="ordered locus">At1g40083</name>
</gene>